<comment type="caution">
    <text evidence="3">The sequence shown here is derived from an EMBL/GenBank/DDBJ whole genome shotgun (WGS) entry which is preliminary data.</text>
</comment>
<dbReference type="InterPro" id="IPR058055">
    <property type="entry name" value="PA-PLA1"/>
</dbReference>
<reference evidence="3 4" key="1">
    <citation type="submission" date="2016-07" db="EMBL/GenBank/DDBJ databases">
        <title>Pervasive Adenine N6-methylation of Active Genes in Fungi.</title>
        <authorList>
            <consortium name="DOE Joint Genome Institute"/>
            <person name="Mondo S.J."/>
            <person name="Dannebaum R.O."/>
            <person name="Kuo R.C."/>
            <person name="Labutti K."/>
            <person name="Haridas S."/>
            <person name="Kuo A."/>
            <person name="Salamov A."/>
            <person name="Ahrendt S.R."/>
            <person name="Lipzen A."/>
            <person name="Sullivan W."/>
            <person name="Andreopoulos W.B."/>
            <person name="Clum A."/>
            <person name="Lindquist E."/>
            <person name="Daum C."/>
            <person name="Ramamoorthy G.K."/>
            <person name="Gryganskyi A."/>
            <person name="Culley D."/>
            <person name="Magnuson J.K."/>
            <person name="James T.Y."/>
            <person name="O'Malley M.A."/>
            <person name="Stajich J.E."/>
            <person name="Spatafora J.W."/>
            <person name="Visel A."/>
            <person name="Grigoriev I.V."/>
        </authorList>
    </citation>
    <scope>NUCLEOTIDE SEQUENCE [LARGE SCALE GENOMIC DNA]</scope>
    <source>
        <strain evidence="3 4">NRRL 3301</strain>
    </source>
</reference>
<dbReference type="PROSITE" id="PS51043">
    <property type="entry name" value="DDHD"/>
    <property type="match status" value="1"/>
</dbReference>
<feature type="region of interest" description="Disordered" evidence="1">
    <location>
        <begin position="573"/>
        <end position="595"/>
    </location>
</feature>
<feature type="region of interest" description="Disordered" evidence="1">
    <location>
        <begin position="536"/>
        <end position="560"/>
    </location>
</feature>
<dbReference type="Proteomes" id="UP000242146">
    <property type="component" value="Unassembled WGS sequence"/>
</dbReference>
<name>A0A1X2GTX4_9FUNG</name>
<protein>
    <recommendedName>
        <fullName evidence="2">DDHD domain-containing protein</fullName>
    </recommendedName>
</protein>
<evidence type="ECO:0000313" key="4">
    <source>
        <dbReference type="Proteomes" id="UP000242146"/>
    </source>
</evidence>
<organism evidence="3 4">
    <name type="scientific">Hesseltinella vesiculosa</name>
    <dbReference type="NCBI Taxonomy" id="101127"/>
    <lineage>
        <taxon>Eukaryota</taxon>
        <taxon>Fungi</taxon>
        <taxon>Fungi incertae sedis</taxon>
        <taxon>Mucoromycota</taxon>
        <taxon>Mucoromycotina</taxon>
        <taxon>Mucoromycetes</taxon>
        <taxon>Mucorales</taxon>
        <taxon>Cunninghamellaceae</taxon>
        <taxon>Hesseltinella</taxon>
    </lineage>
</organism>
<accession>A0A1X2GTX4</accession>
<dbReference type="GO" id="GO:0046872">
    <property type="term" value="F:metal ion binding"/>
    <property type="evidence" value="ECO:0007669"/>
    <property type="project" value="InterPro"/>
</dbReference>
<evidence type="ECO:0000313" key="3">
    <source>
        <dbReference type="EMBL" id="ORX61472.1"/>
    </source>
</evidence>
<dbReference type="PANTHER" id="PTHR23509:SF10">
    <property type="entry name" value="LD21067P"/>
    <property type="match status" value="1"/>
</dbReference>
<evidence type="ECO:0000259" key="2">
    <source>
        <dbReference type="PROSITE" id="PS51043"/>
    </source>
</evidence>
<sequence>MFFESTYLPSPQLSDGEQDEPLAVDEPLNGPSTKQDDDQQRPVNHLVFVIHGIGQQTEQYGQFYEHVEHLKETAGQVLQSKLPDRDVHMELIPIEWHRHIHDHVDSTLERITLKSIPTIRLIENEYLADVLLYFSKDRGQIIIDHVIETFNASYRNFMTKHPDFDGQIVILGYSLGGIITWDILSHQRSIDTDDEKQHYSRLDIKYAALDFTPSHFFSLGSPISAVLTFRNQSPLYYHPDPSICYENIYHPFDPLAYRMEPLFDEFYTNEPAVPIDRVAPSSSFSFPSLPSFTGTSLFSFFSWRSQIPAQPAAEPAPAAPKPEPTKSSDLIDQTSLLNTKAFGARPPPPSPPLRPLQEDLTKLSLAPASDADKIATPAPTASTNSSTFVDSLLGYFGSKSSGKDAKPDEPATTPPGDPFMDHQSPTTPRKEEDPPAPAKIHIALTDTDDQPTPLQQVPSSPLDPLFEQLLSPPPPEVAAFPKKQQRLPLRRANTFDYGDAVVDSLYTISKQQNDDMPSLLPADADTDMCTTFAPYSSSLESTSSLPPLSPPSVHHQHEPQARHRYHPHHYHHQYRPQLHHHHHKSSSYRRSPRRSRFHRRFPSGHHLIDILGIDGVRIEAIERARINFQRSAEGPFQQALKKLPGQRRVDHLLQHEGILSMITNEYLVGLRAHFSYWTSKDLIWHIIRHLEPINAPVQSTSVPASADPLPASSKD</sequence>
<dbReference type="GO" id="GO:0005737">
    <property type="term" value="C:cytoplasm"/>
    <property type="evidence" value="ECO:0007669"/>
    <property type="project" value="TreeGrafter"/>
</dbReference>
<proteinExistence type="predicted"/>
<dbReference type="InterPro" id="IPR004177">
    <property type="entry name" value="DDHD_dom"/>
</dbReference>
<dbReference type="STRING" id="101127.A0A1X2GTX4"/>
<dbReference type="Pfam" id="PF02862">
    <property type="entry name" value="DDHD"/>
    <property type="match status" value="2"/>
</dbReference>
<feature type="compositionally biased region" description="Low complexity" evidence="1">
    <location>
        <begin position="536"/>
        <end position="546"/>
    </location>
</feature>
<dbReference type="PANTHER" id="PTHR23509">
    <property type="entry name" value="PA-PL1 PHOSPHOLIPASE FAMILY"/>
    <property type="match status" value="1"/>
</dbReference>
<evidence type="ECO:0000256" key="1">
    <source>
        <dbReference type="SAM" id="MobiDB-lite"/>
    </source>
</evidence>
<dbReference type="InterPro" id="IPR029058">
    <property type="entry name" value="AB_hydrolase_fold"/>
</dbReference>
<dbReference type="AlphaFoldDB" id="A0A1X2GTX4"/>
<feature type="domain" description="DDHD" evidence="2">
    <location>
        <begin position="209"/>
        <end position="692"/>
    </location>
</feature>
<keyword evidence="4" id="KW-1185">Reference proteome</keyword>
<dbReference type="GO" id="GO:0004620">
    <property type="term" value="F:phospholipase activity"/>
    <property type="evidence" value="ECO:0007669"/>
    <property type="project" value="TreeGrafter"/>
</dbReference>
<feature type="region of interest" description="Disordered" evidence="1">
    <location>
        <begin position="399"/>
        <end position="436"/>
    </location>
</feature>
<dbReference type="OrthoDB" id="431378at2759"/>
<dbReference type="EMBL" id="MCGT01000003">
    <property type="protein sequence ID" value="ORX61472.1"/>
    <property type="molecule type" value="Genomic_DNA"/>
</dbReference>
<dbReference type="SUPFAM" id="SSF53474">
    <property type="entry name" value="alpha/beta-Hydrolases"/>
    <property type="match status" value="1"/>
</dbReference>
<gene>
    <name evidence="3" type="ORF">DM01DRAFT_1404264</name>
</gene>
<feature type="region of interest" description="Disordered" evidence="1">
    <location>
        <begin position="1"/>
        <end position="41"/>
    </location>
</feature>
<dbReference type="SMART" id="SM01127">
    <property type="entry name" value="DDHD"/>
    <property type="match status" value="1"/>
</dbReference>